<feature type="compositionally biased region" description="Acidic residues" evidence="1">
    <location>
        <begin position="564"/>
        <end position="579"/>
    </location>
</feature>
<feature type="compositionally biased region" description="Polar residues" evidence="1">
    <location>
        <begin position="345"/>
        <end position="357"/>
    </location>
</feature>
<dbReference type="Proteomes" id="UP001302745">
    <property type="component" value="Unassembled WGS sequence"/>
</dbReference>
<reference evidence="2" key="1">
    <citation type="journal article" date="2023" name="Mol. Phylogenet. Evol.">
        <title>Genome-scale phylogeny and comparative genomics of the fungal order Sordariales.</title>
        <authorList>
            <person name="Hensen N."/>
            <person name="Bonometti L."/>
            <person name="Westerberg I."/>
            <person name="Brannstrom I.O."/>
            <person name="Guillou S."/>
            <person name="Cros-Aarteil S."/>
            <person name="Calhoun S."/>
            <person name="Haridas S."/>
            <person name="Kuo A."/>
            <person name="Mondo S."/>
            <person name="Pangilinan J."/>
            <person name="Riley R."/>
            <person name="LaButti K."/>
            <person name="Andreopoulos B."/>
            <person name="Lipzen A."/>
            <person name="Chen C."/>
            <person name="Yan M."/>
            <person name="Daum C."/>
            <person name="Ng V."/>
            <person name="Clum A."/>
            <person name="Steindorff A."/>
            <person name="Ohm R.A."/>
            <person name="Martin F."/>
            <person name="Silar P."/>
            <person name="Natvig D.O."/>
            <person name="Lalanne C."/>
            <person name="Gautier V."/>
            <person name="Ament-Velasquez S.L."/>
            <person name="Kruys A."/>
            <person name="Hutchinson M.I."/>
            <person name="Powell A.J."/>
            <person name="Barry K."/>
            <person name="Miller A.N."/>
            <person name="Grigoriev I.V."/>
            <person name="Debuchy R."/>
            <person name="Gladieux P."/>
            <person name="Hiltunen Thoren M."/>
            <person name="Johannesson H."/>
        </authorList>
    </citation>
    <scope>NUCLEOTIDE SEQUENCE</scope>
    <source>
        <strain evidence="2">CBS 538.74</strain>
    </source>
</reference>
<organism evidence="2 3">
    <name type="scientific">Chaetomidium leptoderma</name>
    <dbReference type="NCBI Taxonomy" id="669021"/>
    <lineage>
        <taxon>Eukaryota</taxon>
        <taxon>Fungi</taxon>
        <taxon>Dikarya</taxon>
        <taxon>Ascomycota</taxon>
        <taxon>Pezizomycotina</taxon>
        <taxon>Sordariomycetes</taxon>
        <taxon>Sordariomycetidae</taxon>
        <taxon>Sordariales</taxon>
        <taxon>Chaetomiaceae</taxon>
        <taxon>Chaetomidium</taxon>
    </lineage>
</organism>
<feature type="compositionally biased region" description="Polar residues" evidence="1">
    <location>
        <begin position="109"/>
        <end position="124"/>
    </location>
</feature>
<name>A0AAN6VR32_9PEZI</name>
<proteinExistence type="predicted"/>
<reference evidence="2" key="2">
    <citation type="submission" date="2023-05" db="EMBL/GenBank/DDBJ databases">
        <authorList>
            <consortium name="Lawrence Berkeley National Laboratory"/>
            <person name="Steindorff A."/>
            <person name="Hensen N."/>
            <person name="Bonometti L."/>
            <person name="Westerberg I."/>
            <person name="Brannstrom I.O."/>
            <person name="Guillou S."/>
            <person name="Cros-Aarteil S."/>
            <person name="Calhoun S."/>
            <person name="Haridas S."/>
            <person name="Kuo A."/>
            <person name="Mondo S."/>
            <person name="Pangilinan J."/>
            <person name="Riley R."/>
            <person name="Labutti K."/>
            <person name="Andreopoulos B."/>
            <person name="Lipzen A."/>
            <person name="Chen C."/>
            <person name="Yanf M."/>
            <person name="Daum C."/>
            <person name="Ng V."/>
            <person name="Clum A."/>
            <person name="Ohm R."/>
            <person name="Martin F."/>
            <person name="Silar P."/>
            <person name="Natvig D."/>
            <person name="Lalanne C."/>
            <person name="Gautier V."/>
            <person name="Ament-Velasquez S.L."/>
            <person name="Kruys A."/>
            <person name="Hutchinson M.I."/>
            <person name="Powell A.J."/>
            <person name="Barry K."/>
            <person name="Miller A.N."/>
            <person name="Grigoriev I.V."/>
            <person name="Debuchy R."/>
            <person name="Gladieux P."/>
            <person name="Thoren M.H."/>
            <person name="Johannesson H."/>
        </authorList>
    </citation>
    <scope>NUCLEOTIDE SEQUENCE</scope>
    <source>
        <strain evidence="2">CBS 538.74</strain>
    </source>
</reference>
<feature type="region of interest" description="Disordered" evidence="1">
    <location>
        <begin position="36"/>
        <end position="124"/>
    </location>
</feature>
<feature type="compositionally biased region" description="Low complexity" evidence="1">
    <location>
        <begin position="437"/>
        <end position="453"/>
    </location>
</feature>
<feature type="compositionally biased region" description="Pro residues" evidence="1">
    <location>
        <begin position="411"/>
        <end position="422"/>
    </location>
</feature>
<feature type="region of interest" description="Disordered" evidence="1">
    <location>
        <begin position="281"/>
        <end position="383"/>
    </location>
</feature>
<feature type="region of interest" description="Disordered" evidence="1">
    <location>
        <begin position="173"/>
        <end position="221"/>
    </location>
</feature>
<accession>A0AAN6VR32</accession>
<dbReference type="EMBL" id="MU856871">
    <property type="protein sequence ID" value="KAK4156257.1"/>
    <property type="molecule type" value="Genomic_DNA"/>
</dbReference>
<evidence type="ECO:0000313" key="2">
    <source>
        <dbReference type="EMBL" id="KAK4156257.1"/>
    </source>
</evidence>
<feature type="compositionally biased region" description="Pro residues" evidence="1">
    <location>
        <begin position="454"/>
        <end position="470"/>
    </location>
</feature>
<feature type="compositionally biased region" description="Basic and acidic residues" evidence="1">
    <location>
        <begin position="181"/>
        <end position="207"/>
    </location>
</feature>
<gene>
    <name evidence="2" type="ORF">C8A00DRAFT_12772</name>
</gene>
<feature type="compositionally biased region" description="Polar residues" evidence="1">
    <location>
        <begin position="36"/>
        <end position="51"/>
    </location>
</feature>
<keyword evidence="3" id="KW-1185">Reference proteome</keyword>
<evidence type="ECO:0000256" key="1">
    <source>
        <dbReference type="SAM" id="MobiDB-lite"/>
    </source>
</evidence>
<dbReference type="AlphaFoldDB" id="A0AAN6VR32"/>
<feature type="region of interest" description="Disordered" evidence="1">
    <location>
        <begin position="1"/>
        <end position="23"/>
    </location>
</feature>
<feature type="region of interest" description="Disordered" evidence="1">
    <location>
        <begin position="406"/>
        <end position="579"/>
    </location>
</feature>
<feature type="compositionally biased region" description="Pro residues" evidence="1">
    <location>
        <begin position="324"/>
        <end position="338"/>
    </location>
</feature>
<feature type="compositionally biased region" description="Basic residues" evidence="1">
    <location>
        <begin position="475"/>
        <end position="490"/>
    </location>
</feature>
<feature type="compositionally biased region" description="Basic and acidic residues" evidence="1">
    <location>
        <begin position="1"/>
        <end position="14"/>
    </location>
</feature>
<feature type="compositionally biased region" description="Low complexity" evidence="1">
    <location>
        <begin position="523"/>
        <end position="533"/>
    </location>
</feature>
<evidence type="ECO:0000313" key="3">
    <source>
        <dbReference type="Proteomes" id="UP001302745"/>
    </source>
</evidence>
<comment type="caution">
    <text evidence="2">The sequence shown here is derived from an EMBL/GenBank/DDBJ whole genome shotgun (WGS) entry which is preliminary data.</text>
</comment>
<sequence>MDENNPHQRDRRESGSPPCPDRLLNRKIERCGLMQGFSSNLAKNGPSSGTKPSDRSVRAMVSLFEKSATISDNRPRLASGGSERVRVPDEEACQRSPDSDNYNKEATGRLQQPQQPETQLAHSKSTIPSMFPSAQVGYQVEDYSLTLLKHKSYFNNRPLARCLDFRADEDAKTKIQRVRSKKESAREPATEKKRKDRYEDDQGKNGNRDIAPPTKIETSSPIQQLDNLMSELLTWQEASESSAPKLDHQWERRNPEEVESFWSSVRTRLWVDEGEIYGERLGLATQGDGENEPEDENDNHTMKSSISATSLPAPDYADPELERAPPPPPTRPPPPVPAGPRERSFSATCSQQRQESTAPALELFPDPASDYPAWDEPPPTSSVRLSIFASGCLDITDLLSDGYHELELPTLPTPGRPLPTPPTERSHSRYPSNNSGPWTRPPTWRSPSSLRSSSPPPPVPRLPVPMPTPPTTGYHHGHRVNHSRNRHQQRSSKASASTSTSTHSVAVTDSSGKSMHSRRRTPKTSTSSTATRSTRADSGGADLAAYRARPPRRRLTTEEKLSEIDDFLSPEPDEKECWI</sequence>
<feature type="compositionally biased region" description="Low complexity" evidence="1">
    <location>
        <begin position="491"/>
        <end position="511"/>
    </location>
</feature>
<protein>
    <submittedName>
        <fullName evidence="2">Uncharacterized protein</fullName>
    </submittedName>
</protein>
<feature type="compositionally biased region" description="Basic and acidic residues" evidence="1">
    <location>
        <begin position="83"/>
        <end position="107"/>
    </location>
</feature>